<keyword evidence="1" id="KW-0732">Signal</keyword>
<accession>A0A183GTZ1</accession>
<feature type="chain" id="PRO_5044552251" evidence="1">
    <location>
        <begin position="18"/>
        <end position="117"/>
    </location>
</feature>
<dbReference type="AlphaFoldDB" id="A0A183GTZ1"/>
<name>A0A183GTZ1_HELPZ</name>
<evidence type="ECO:0000313" key="3">
    <source>
        <dbReference type="Proteomes" id="UP000050761"/>
    </source>
</evidence>
<organism evidence="3 4">
    <name type="scientific">Heligmosomoides polygyrus</name>
    <name type="common">Parasitic roundworm</name>
    <dbReference type="NCBI Taxonomy" id="6339"/>
    <lineage>
        <taxon>Eukaryota</taxon>
        <taxon>Metazoa</taxon>
        <taxon>Ecdysozoa</taxon>
        <taxon>Nematoda</taxon>
        <taxon>Chromadorea</taxon>
        <taxon>Rhabditida</taxon>
        <taxon>Rhabditina</taxon>
        <taxon>Rhabditomorpha</taxon>
        <taxon>Strongyloidea</taxon>
        <taxon>Heligmosomidae</taxon>
        <taxon>Heligmosomoides</taxon>
    </lineage>
</organism>
<reference evidence="4" key="2">
    <citation type="submission" date="2019-09" db="UniProtKB">
        <authorList>
            <consortium name="WormBaseParasite"/>
        </authorList>
    </citation>
    <scope>IDENTIFICATION</scope>
</reference>
<dbReference type="EMBL" id="UZAH01039306">
    <property type="protein sequence ID" value="VDP56017.1"/>
    <property type="molecule type" value="Genomic_DNA"/>
</dbReference>
<evidence type="ECO:0000256" key="1">
    <source>
        <dbReference type="SAM" id="SignalP"/>
    </source>
</evidence>
<evidence type="ECO:0000313" key="2">
    <source>
        <dbReference type="EMBL" id="VDP56017.1"/>
    </source>
</evidence>
<proteinExistence type="predicted"/>
<sequence>MLFVLLLCFAIVPLATAGSYYGYQYGQPSQNYWYSYGQPAQQYGYSGYYGYGSAGYWPYGYGNYYGYGTGTRQPYGYGTYYGQPYYSTSSQWGRYPGRYTSSCVGVACYYAEQTTGS</sequence>
<dbReference type="WBParaSite" id="HPBE_0002616101-mRNA-1">
    <property type="protein sequence ID" value="HPBE_0002616101-mRNA-1"/>
    <property type="gene ID" value="HPBE_0002616101"/>
</dbReference>
<gene>
    <name evidence="2" type="ORF">HPBE_LOCUS26160</name>
</gene>
<evidence type="ECO:0000313" key="4">
    <source>
        <dbReference type="WBParaSite" id="HPBE_0002616101-mRNA-1"/>
    </source>
</evidence>
<dbReference type="Proteomes" id="UP000050761">
    <property type="component" value="Unassembled WGS sequence"/>
</dbReference>
<feature type="signal peptide" evidence="1">
    <location>
        <begin position="1"/>
        <end position="17"/>
    </location>
</feature>
<accession>A0A3P8DW76</accession>
<reference evidence="2 3" key="1">
    <citation type="submission" date="2018-11" db="EMBL/GenBank/DDBJ databases">
        <authorList>
            <consortium name="Pathogen Informatics"/>
        </authorList>
    </citation>
    <scope>NUCLEOTIDE SEQUENCE [LARGE SCALE GENOMIC DNA]</scope>
</reference>
<protein>
    <submittedName>
        <fullName evidence="2 4">Uncharacterized protein</fullName>
    </submittedName>
</protein>
<keyword evidence="3" id="KW-1185">Reference proteome</keyword>